<feature type="domain" description="DUF1281" evidence="1">
    <location>
        <begin position="31"/>
        <end position="204"/>
    </location>
</feature>
<organism evidence="3 4">
    <name type="scientific">Serratia marcescens</name>
    <dbReference type="NCBI Taxonomy" id="615"/>
    <lineage>
        <taxon>Bacteria</taxon>
        <taxon>Pseudomonadati</taxon>
        <taxon>Pseudomonadota</taxon>
        <taxon>Gammaproteobacteria</taxon>
        <taxon>Enterobacterales</taxon>
        <taxon>Yersiniaceae</taxon>
        <taxon>Serratia</taxon>
    </lineage>
</organism>
<proteinExistence type="predicted"/>
<reference evidence="3 4" key="1">
    <citation type="submission" date="2019-07" db="EMBL/GenBank/DDBJ databases">
        <title>Serratia strains were isolated from fresh produce.</title>
        <authorList>
            <person name="Cho G.-S."/>
            <person name="Stein M."/>
            <person name="Lee W."/>
            <person name="Suh S.H."/>
            <person name="Franz C.M.A.P."/>
        </authorList>
    </citation>
    <scope>NUCLEOTIDE SEQUENCE [LARGE SCALE GENOMIC DNA]</scope>
    <source>
        <strain evidence="3 4">S16</strain>
    </source>
</reference>
<feature type="domain" description="YubB ferredoxin-like" evidence="2">
    <location>
        <begin position="217"/>
        <end position="284"/>
    </location>
</feature>
<dbReference type="AlphaFoldDB" id="A0A5C7BW32"/>
<gene>
    <name evidence="3" type="ORF">FOT62_21245</name>
</gene>
<dbReference type="Pfam" id="PF18406">
    <property type="entry name" value="DUF1281_C"/>
    <property type="match status" value="1"/>
</dbReference>
<dbReference type="InterPro" id="IPR041329">
    <property type="entry name" value="YubB_C"/>
</dbReference>
<dbReference type="Proteomes" id="UP000321126">
    <property type="component" value="Unassembled WGS sequence"/>
</dbReference>
<evidence type="ECO:0000259" key="2">
    <source>
        <dbReference type="Pfam" id="PF18406"/>
    </source>
</evidence>
<accession>A0A5C7BW32</accession>
<dbReference type="InterPro" id="IPR023136">
    <property type="entry name" value="Api92-like_dom_sf"/>
</dbReference>
<evidence type="ECO:0000259" key="1">
    <source>
        <dbReference type="Pfam" id="PF06924"/>
    </source>
</evidence>
<sequence length="305" mass="33433">MPNWCANRIQCVAPACQLDGIEAWATGQSFPYYRRAIRQSIRLFLAGVAGRLKPAGAVHYAPYPALTAHGAGDDPVASRAFGEWLALLQANAWLDEATCIDIDRCYQDCGLAALTWDALTAEEQAAISGVMQQKRHDWGGAWLSPVSDAAMFDGMTTEPEGEPFDPRMILPTRLACEINGFNGRLLTGVLSTYHFYTDYYGTKWPSDCNPAVVRENGGLCIDVDTAWSPPSEAVLAALSVRWGGTVEHYYSEAGCDYCGYRRYESGGLTESIEDSLEYDDEEDEYGYCDVSGPSWLVGNVPHYGG</sequence>
<dbReference type="SUPFAM" id="SSF160940">
    <property type="entry name" value="Api92-like"/>
    <property type="match status" value="1"/>
</dbReference>
<evidence type="ECO:0000313" key="4">
    <source>
        <dbReference type="Proteomes" id="UP000321126"/>
    </source>
</evidence>
<dbReference type="Pfam" id="PF06924">
    <property type="entry name" value="DUF1281"/>
    <property type="match status" value="1"/>
</dbReference>
<dbReference type="InterPro" id="IPR009694">
    <property type="entry name" value="DUF1281"/>
</dbReference>
<dbReference type="Gene3D" id="3.30.70.1270">
    <property type="entry name" value="Api92-like domains"/>
    <property type="match status" value="1"/>
</dbReference>
<protein>
    <submittedName>
        <fullName evidence="3">DUF1281 domain-containing protein</fullName>
    </submittedName>
</protein>
<dbReference type="Gene3D" id="1.10.3530.10">
    <property type="entry name" value="Api92-like"/>
    <property type="match status" value="1"/>
</dbReference>
<evidence type="ECO:0000313" key="3">
    <source>
        <dbReference type="EMBL" id="TXE28300.1"/>
    </source>
</evidence>
<comment type="caution">
    <text evidence="3">The sequence shown here is derived from an EMBL/GenBank/DDBJ whole genome shotgun (WGS) entry which is preliminary data.</text>
</comment>
<name>A0A5C7BW32_SERMA</name>
<dbReference type="EMBL" id="VOUQ01000015">
    <property type="protein sequence ID" value="TXE28300.1"/>
    <property type="molecule type" value="Genomic_DNA"/>
</dbReference>
<dbReference type="RefSeq" id="WP_147882518.1">
    <property type="nucleotide sequence ID" value="NZ_VOUQ01000015.1"/>
</dbReference>